<reference evidence="8" key="1">
    <citation type="submission" date="2015-06" db="UniProtKB">
        <authorList>
            <consortium name="EnsemblPlants"/>
        </authorList>
    </citation>
    <scope>IDENTIFICATION</scope>
</reference>
<dbReference type="Pfam" id="PF05922">
    <property type="entry name" value="Inhibitor_I9"/>
    <property type="match status" value="1"/>
</dbReference>
<dbReference type="InterPro" id="IPR022398">
    <property type="entry name" value="Peptidase_S8_His-AS"/>
</dbReference>
<dbReference type="SUPFAM" id="SSF46565">
    <property type="entry name" value="Chaperone J-domain"/>
    <property type="match status" value="1"/>
</dbReference>
<keyword evidence="5 7" id="KW-0720">Serine protease</keyword>
<dbReference type="InterPro" id="IPR036852">
    <property type="entry name" value="Peptidase_S8/S53_dom_sf"/>
</dbReference>
<dbReference type="GO" id="GO:0005783">
    <property type="term" value="C:endoplasmic reticulum"/>
    <property type="evidence" value="ECO:0007669"/>
    <property type="project" value="UniProtKB-ARBA"/>
</dbReference>
<dbReference type="PROSITE" id="PS51892">
    <property type="entry name" value="SUBTILASE"/>
    <property type="match status" value="1"/>
</dbReference>
<dbReference type="MEROPS" id="S08.A22"/>
<dbReference type="InterPro" id="IPR037045">
    <property type="entry name" value="S8pro/Inhibitor_I9_sf"/>
</dbReference>
<evidence type="ECO:0000256" key="6">
    <source>
        <dbReference type="PIRSR" id="PIRSR615500-1"/>
    </source>
</evidence>
<feature type="active site" description="Charge relay system" evidence="6 7">
    <location>
        <position position="177"/>
    </location>
</feature>
<dbReference type="Gene3D" id="3.30.70.80">
    <property type="entry name" value="Peptidase S8 propeptide/proteinase inhibitor I9"/>
    <property type="match status" value="1"/>
</dbReference>
<dbReference type="InterPro" id="IPR023828">
    <property type="entry name" value="Peptidase_S8_Ser-AS"/>
</dbReference>
<dbReference type="Gene3D" id="1.10.287.110">
    <property type="entry name" value="DnaJ domain"/>
    <property type="match status" value="1"/>
</dbReference>
<evidence type="ECO:0000256" key="4">
    <source>
        <dbReference type="ARBA" id="ARBA00022801"/>
    </source>
</evidence>
<evidence type="ECO:0000313" key="8">
    <source>
        <dbReference type="EnsemblPlants" id="EMT05074"/>
    </source>
</evidence>
<evidence type="ECO:0000256" key="3">
    <source>
        <dbReference type="ARBA" id="ARBA00022729"/>
    </source>
</evidence>
<dbReference type="CDD" id="cd06257">
    <property type="entry name" value="DnaJ"/>
    <property type="match status" value="1"/>
</dbReference>
<dbReference type="InterPro" id="IPR045051">
    <property type="entry name" value="SBT"/>
</dbReference>
<dbReference type="PRINTS" id="PR00723">
    <property type="entry name" value="SUBTILISIN"/>
</dbReference>
<dbReference type="SMART" id="SM00271">
    <property type="entry name" value="DnaJ"/>
    <property type="match status" value="1"/>
</dbReference>
<keyword evidence="3" id="KW-0732">Signal</keyword>
<protein>
    <submittedName>
        <fullName evidence="8">Subtilisin-like protease</fullName>
    </submittedName>
</protein>
<keyword evidence="4 7" id="KW-0378">Hydrolase</keyword>
<keyword evidence="2 7" id="KW-0645">Protease</keyword>
<dbReference type="Pfam" id="PF17766">
    <property type="entry name" value="fn3_6"/>
    <property type="match status" value="1"/>
</dbReference>
<dbReference type="ExpressionAtlas" id="M8AUG3">
    <property type="expression patterns" value="baseline"/>
</dbReference>
<evidence type="ECO:0000256" key="2">
    <source>
        <dbReference type="ARBA" id="ARBA00022670"/>
    </source>
</evidence>
<dbReference type="Gene3D" id="2.60.40.2310">
    <property type="match status" value="1"/>
</dbReference>
<dbReference type="InterPro" id="IPR010259">
    <property type="entry name" value="S8pro/Inhibitor_I9"/>
</dbReference>
<dbReference type="GO" id="GO:0004252">
    <property type="term" value="F:serine-type endopeptidase activity"/>
    <property type="evidence" value="ECO:0007669"/>
    <property type="project" value="UniProtKB-UniRule"/>
</dbReference>
<dbReference type="InterPro" id="IPR015500">
    <property type="entry name" value="Peptidase_S8_subtilisin-rel"/>
</dbReference>
<dbReference type="PANTHER" id="PTHR10795">
    <property type="entry name" value="PROPROTEIN CONVERTASE SUBTILISIN/KEXIN"/>
    <property type="match status" value="1"/>
</dbReference>
<dbReference type="CDD" id="cd02120">
    <property type="entry name" value="PA_subtilisin_like"/>
    <property type="match status" value="1"/>
</dbReference>
<accession>M8AUG3</accession>
<organism evidence="8">
    <name type="scientific">Aegilops tauschii</name>
    <name type="common">Tausch's goatgrass</name>
    <name type="synonym">Aegilops squarrosa</name>
    <dbReference type="NCBI Taxonomy" id="37682"/>
    <lineage>
        <taxon>Eukaryota</taxon>
        <taxon>Viridiplantae</taxon>
        <taxon>Streptophyta</taxon>
        <taxon>Embryophyta</taxon>
        <taxon>Tracheophyta</taxon>
        <taxon>Spermatophyta</taxon>
        <taxon>Magnoliopsida</taxon>
        <taxon>Liliopsida</taxon>
        <taxon>Poales</taxon>
        <taxon>Poaceae</taxon>
        <taxon>BOP clade</taxon>
        <taxon>Pooideae</taxon>
        <taxon>Triticodae</taxon>
        <taxon>Triticeae</taxon>
        <taxon>Triticinae</taxon>
        <taxon>Aegilops</taxon>
    </lineage>
</organism>
<evidence type="ECO:0000256" key="7">
    <source>
        <dbReference type="PROSITE-ProRule" id="PRU01240"/>
    </source>
</evidence>
<dbReference type="Pfam" id="PF00226">
    <property type="entry name" value="DnaJ"/>
    <property type="match status" value="1"/>
</dbReference>
<dbReference type="InterPro" id="IPR000209">
    <property type="entry name" value="Peptidase_S8/S53_dom"/>
</dbReference>
<feature type="active site" description="Charge relay system" evidence="6 7">
    <location>
        <position position="246"/>
    </location>
</feature>
<dbReference type="InterPro" id="IPR001623">
    <property type="entry name" value="DnaJ_domain"/>
</dbReference>
<dbReference type="CDD" id="cd04852">
    <property type="entry name" value="Peptidases_S8_3"/>
    <property type="match status" value="1"/>
</dbReference>
<dbReference type="GO" id="GO:0006508">
    <property type="term" value="P:proteolysis"/>
    <property type="evidence" value="ECO:0007669"/>
    <property type="project" value="UniProtKB-KW"/>
</dbReference>
<dbReference type="PROSITE" id="PS50076">
    <property type="entry name" value="DNAJ_2"/>
    <property type="match status" value="1"/>
</dbReference>
<evidence type="ECO:0000256" key="1">
    <source>
        <dbReference type="ARBA" id="ARBA00011073"/>
    </source>
</evidence>
<dbReference type="InterPro" id="IPR041469">
    <property type="entry name" value="Subtilisin-like_FN3"/>
</dbReference>
<name>M8AUG3_AEGTA</name>
<dbReference type="FunFam" id="3.30.70.80:FF:000002">
    <property type="entry name" value="Subtilisin-like protease SBT5.3"/>
    <property type="match status" value="1"/>
</dbReference>
<comment type="similarity">
    <text evidence="1 7">Belongs to the peptidase S8 family.</text>
</comment>
<proteinExistence type="inferred from homology"/>
<evidence type="ECO:0000256" key="5">
    <source>
        <dbReference type="ARBA" id="ARBA00022825"/>
    </source>
</evidence>
<dbReference type="AlphaFoldDB" id="M8AUG3"/>
<dbReference type="FunFam" id="3.40.50.200:FF:000006">
    <property type="entry name" value="Subtilisin-like protease SBT1.5"/>
    <property type="match status" value="1"/>
</dbReference>
<dbReference type="SUPFAM" id="SSF52743">
    <property type="entry name" value="Subtilisin-like"/>
    <property type="match status" value="1"/>
</dbReference>
<dbReference type="Gene3D" id="3.40.50.200">
    <property type="entry name" value="Peptidase S8/S53 domain"/>
    <property type="match status" value="1"/>
</dbReference>
<dbReference type="InterPro" id="IPR036869">
    <property type="entry name" value="J_dom_sf"/>
</dbReference>
<dbReference type="PROSITE" id="PS00138">
    <property type="entry name" value="SUBTILASE_SER"/>
    <property type="match status" value="1"/>
</dbReference>
<dbReference type="Gene3D" id="3.50.30.30">
    <property type="match status" value="1"/>
</dbReference>
<dbReference type="EnsemblPlants" id="EMT05074">
    <property type="protein sequence ID" value="EMT05074"/>
    <property type="gene ID" value="F775_18645"/>
</dbReference>
<sequence>MAGYKNSCHKGFESKQAVEDAHLGQAHENINHLIIQRSYVRQFWFLVLSDVGVQGGSSHELYIVYLGEVKHDHPDHVVASHHDMLTTLLGSKEESIASVAYNYKHGFSGFAAMLTPEQAKQLAEVPEVISVEKNKIHTTATTRSWDFLGLNYQMTGTSSGLLKGSNYGEDVIIGVVDTGIWPESRSFSDEGYGPIPSRWKGKCQLGPDWGSNNCTRKIIGARFYTAGVLDKHLKADTLSPRDRNGHGTHCASTAAGSIVEAASFNGLAEGVARGGAPRARIAVYKSGWGSGSFSTASVLAAIDDAIHDGVDVLSLSIGGRGQVAFGALHAVQKGITVVYAAGNDGPRPQTVGNISPWVITVAASKVDRSFPTVITLGNKQQIVGQSLYYQAKNSSGSSFAGLLVGQGCTADTLNGTDVRGIILFCLPLPDDARTPVSTFEYASQYVRNGGGSGLIFAQYTTDLLTVTASVACQGIACVLVDLDTGEKIIKYVGAASSPVAKIEPAHTVTGKEIPEAKVASFSSRGPSRDYADIIKPDIAAPGANILAAVGDSYVMYSGTSMAAPHVAGIVALLKAEHPDWSPAAIKSAIMTTARVTDKRGMPILAEGLPRKTADPFDYGSGNINPTGAADPGLVYDIDPRDYNKFFGCTIVRRTNVSCDATMLPAYHLNLPSIAVSELRRPVTVWRTVTNVGEADSVYHAEVQSPAGVMMEVEPTVLVFNTTDRVHSFKVKLAPMWRLQGDYTFGSITWRKDQKTLKQKIEKVEEECFFHELLHLSFFLPEDRVKQDANASEIKKAYYKLSLKHHPDKNPDPESRALFVKVANAYEVSICPGPPFVPLFTALHLLLLMAQLLIMYPRSVGQIPCIQLLRIAHGLFVRPPILKDEETREKYDYAVAHPEEFFYNTAQYYRAYYGYKTDTRSVLIGLLLIVSAFQYINQLTSYSQAIESVKQTPAYRNRLKALEFERTGGISSKKKGNKPMDKKVEDELRNEVDLQIQGVQKPSVWNLCGVQLILLPYLIGKLLIWQICWFWRYRVKKSPYAWEDACYLTRTSLRMPANTWQNIDEFTKEDLVMKRLWEKANMERHIAEARRGSKQRRR</sequence>
<dbReference type="Pfam" id="PF00082">
    <property type="entry name" value="Peptidase_S8"/>
    <property type="match status" value="1"/>
</dbReference>
<dbReference type="PROSITE" id="PS00137">
    <property type="entry name" value="SUBTILASE_HIS"/>
    <property type="match status" value="1"/>
</dbReference>
<dbReference type="InterPro" id="IPR034197">
    <property type="entry name" value="Peptidases_S8_3"/>
</dbReference>
<feature type="active site" description="Charge relay system" evidence="6 7">
    <location>
        <position position="560"/>
    </location>
</feature>
<dbReference type="PRINTS" id="PR00625">
    <property type="entry name" value="JDOMAIN"/>
</dbReference>